<evidence type="ECO:0000256" key="8">
    <source>
        <dbReference type="ARBA" id="ARBA00023176"/>
    </source>
</evidence>
<dbReference type="SUPFAM" id="SSF49447">
    <property type="entry name" value="Second domain of Mu2 adaptin subunit (ap50) of ap2 adaptor"/>
    <property type="match status" value="1"/>
</dbReference>
<protein>
    <recommendedName>
        <fullName evidence="11">MHD domain-containing protein</fullName>
    </recommendedName>
</protein>
<evidence type="ECO:0000256" key="1">
    <source>
        <dbReference type="ARBA" id="ARBA00004236"/>
    </source>
</evidence>
<dbReference type="GO" id="GO:0005905">
    <property type="term" value="C:clathrin-coated pit"/>
    <property type="evidence" value="ECO:0007669"/>
    <property type="project" value="UniProtKB-KW"/>
</dbReference>
<keyword evidence="5" id="KW-0254">Endocytosis</keyword>
<keyword evidence="13" id="KW-1185">Reference proteome</keyword>
<dbReference type="FunFam" id="2.60.40.1170:FF:000003">
    <property type="entry name" value="Putative AP-2 complex subunit mu"/>
    <property type="match status" value="1"/>
</dbReference>
<evidence type="ECO:0000256" key="5">
    <source>
        <dbReference type="ARBA" id="ARBA00022583"/>
    </source>
</evidence>
<feature type="binding site" evidence="10">
    <location>
        <position position="380"/>
    </location>
    <ligand>
        <name>a 1,2-diacyl-sn-glycero-3-phospho-(1D-myo-inositol-3,4,5-trisphosphate)</name>
        <dbReference type="ChEBI" id="CHEBI:57836"/>
    </ligand>
</feature>
<dbReference type="OrthoDB" id="10259133at2759"/>
<dbReference type="InterPro" id="IPR043512">
    <property type="entry name" value="Mu2_C"/>
</dbReference>
<proteinExistence type="inferred from homology"/>
<dbReference type="PRINTS" id="PR00314">
    <property type="entry name" value="CLATHRINADPT"/>
</dbReference>
<dbReference type="Gene3D" id="3.30.450.60">
    <property type="match status" value="1"/>
</dbReference>
<sequence>MIGGLFVYNHKGEVLISRVYRDDIGRNAVDAFRVNVIHARQQVRSPVTNIARTSFFHIKRANIWIAAVTKQNVNAAMVFEFLLKIIEVMQSYFGKISEENIKNNFVLIYELLDASTNNEYYLTLLDIYLSFDNKLNSNLIQLQLSEILDFGYPQNTDTGVLKTFITQQGIKSATKEEQAQITSQVTGQIGWRREGIKYRRNELFLDVLEYVNLLMSPQGQVLSAHVAGKVVMKSYLSGMPECKFGINDKIVMEAKGKGSLGTTSDPDPARSGKPVVVIDDCQFHQCVKLSKFETEHSISFIPPDGEFELMRYRTTKDISLPFRVIPLVREVGRTKMEVKVVLKSNFKPSLLGQKIEVKIPTPLNTSGVQLICLKGKAKYKASENAIVWKIKRMAGMKETQLSAEIELLETDTKKKWTRPPISMNFEVPFAPSGFKVRYLKVFEPKLNYSDHDVIKWVRYIGRSGLYETRC</sequence>
<comment type="subcellular location">
    <subcellularLocation>
        <location evidence="1">Cell membrane</location>
    </subcellularLocation>
    <subcellularLocation>
        <location evidence="2">Membrane</location>
        <location evidence="2">Coated pit</location>
        <topology evidence="2">Peripheral membrane protein</topology>
        <orientation evidence="2">Cytoplasmic side</orientation>
    </subcellularLocation>
</comment>
<evidence type="ECO:0000256" key="6">
    <source>
        <dbReference type="ARBA" id="ARBA00022927"/>
    </source>
</evidence>
<dbReference type="GO" id="GO:0030131">
    <property type="term" value="C:clathrin adaptor complex"/>
    <property type="evidence" value="ECO:0007669"/>
    <property type="project" value="UniProtKB-UniRule"/>
</dbReference>
<reference evidence="12" key="1">
    <citation type="submission" date="2022-01" db="EMBL/GenBank/DDBJ databases">
        <authorList>
            <person name="King R."/>
        </authorList>
    </citation>
    <scope>NUCLEOTIDE SEQUENCE</scope>
</reference>
<dbReference type="PIRSF" id="PIRSF005992">
    <property type="entry name" value="Clathrin_mu"/>
    <property type="match status" value="1"/>
</dbReference>
<dbReference type="PROSITE" id="PS00991">
    <property type="entry name" value="CLAT_ADAPTOR_M_2"/>
    <property type="match status" value="1"/>
</dbReference>
<keyword evidence="8" id="KW-0168">Coated pit</keyword>
<reference evidence="12" key="2">
    <citation type="submission" date="2022-10" db="EMBL/GenBank/DDBJ databases">
        <authorList>
            <consortium name="ENA_rothamsted_submissions"/>
            <consortium name="culmorum"/>
            <person name="King R."/>
        </authorList>
    </citation>
    <scope>NUCLEOTIDE SEQUENCE</scope>
</reference>
<dbReference type="CDD" id="cd14836">
    <property type="entry name" value="AP2_Mu_N"/>
    <property type="match status" value="1"/>
</dbReference>
<dbReference type="GO" id="GO:0006886">
    <property type="term" value="P:intracellular protein transport"/>
    <property type="evidence" value="ECO:0007669"/>
    <property type="project" value="UniProtKB-UniRule"/>
</dbReference>
<evidence type="ECO:0000256" key="2">
    <source>
        <dbReference type="ARBA" id="ARBA00004277"/>
    </source>
</evidence>
<dbReference type="GO" id="GO:0006897">
    <property type="term" value="P:endocytosis"/>
    <property type="evidence" value="ECO:0007669"/>
    <property type="project" value="UniProtKB-KW"/>
</dbReference>
<dbReference type="PANTHER" id="PTHR10529">
    <property type="entry name" value="AP COMPLEX SUBUNIT MU"/>
    <property type="match status" value="1"/>
</dbReference>
<gene>
    <name evidence="12" type="ORF">PHAECO_LOCUS6102</name>
</gene>
<dbReference type="GO" id="GO:0005886">
    <property type="term" value="C:plasma membrane"/>
    <property type="evidence" value="ECO:0007669"/>
    <property type="project" value="UniProtKB-SubCell"/>
</dbReference>
<dbReference type="CDD" id="cd09251">
    <property type="entry name" value="AP-2_Mu2_Cterm"/>
    <property type="match status" value="1"/>
</dbReference>
<evidence type="ECO:0000313" key="13">
    <source>
        <dbReference type="Proteomes" id="UP001153737"/>
    </source>
</evidence>
<keyword evidence="7" id="KW-0472">Membrane</keyword>
<dbReference type="PROSITE" id="PS51072">
    <property type="entry name" value="MHD"/>
    <property type="match status" value="1"/>
</dbReference>
<evidence type="ECO:0000313" key="12">
    <source>
        <dbReference type="EMBL" id="CAG9819316.1"/>
    </source>
</evidence>
<evidence type="ECO:0000256" key="10">
    <source>
        <dbReference type="PIRSR" id="PIRSR005992-1"/>
    </source>
</evidence>
<feature type="domain" description="MHD" evidence="11">
    <location>
        <begin position="200"/>
        <end position="469"/>
    </location>
</feature>
<dbReference type="FunFam" id="3.30.450.60:FF:000002">
    <property type="entry name" value="AP-2 complex subunit mu, putative"/>
    <property type="match status" value="1"/>
</dbReference>
<comment type="similarity">
    <text evidence="9">Belongs to the adaptor complexes medium subunit family.</text>
</comment>
<dbReference type="InterPro" id="IPR018240">
    <property type="entry name" value="Clathrin_mu_CS"/>
</dbReference>
<evidence type="ECO:0000259" key="11">
    <source>
        <dbReference type="PROSITE" id="PS51072"/>
    </source>
</evidence>
<dbReference type="InterPro" id="IPR028565">
    <property type="entry name" value="MHD"/>
</dbReference>
<name>A0A9N9X555_PHACE</name>
<feature type="binding site" evidence="10">
    <location>
        <position position="376"/>
    </location>
    <ligand>
        <name>a 1,2-diacyl-sn-glycero-3-phospho-(1D-myo-inositol-3,4,5-trisphosphate)</name>
        <dbReference type="ChEBI" id="CHEBI:57836"/>
    </ligand>
</feature>
<feature type="binding site" evidence="10">
    <location>
        <position position="389"/>
    </location>
    <ligand>
        <name>a 1,2-diacyl-sn-glycero-3-phospho-(1D-myo-inositol-3,4,5-trisphosphate)</name>
        <dbReference type="ChEBI" id="CHEBI:57836"/>
    </ligand>
</feature>
<dbReference type="Pfam" id="PF00928">
    <property type="entry name" value="Adap_comp_sub"/>
    <property type="match status" value="1"/>
</dbReference>
<keyword evidence="6 9" id="KW-0653">Protein transport</keyword>
<evidence type="ECO:0000256" key="4">
    <source>
        <dbReference type="ARBA" id="ARBA00022475"/>
    </source>
</evidence>
<keyword evidence="10" id="KW-0446">Lipid-binding</keyword>
<dbReference type="PROSITE" id="PS00990">
    <property type="entry name" value="CLAT_ADAPTOR_M_1"/>
    <property type="match status" value="1"/>
</dbReference>
<dbReference type="SUPFAM" id="SSF64356">
    <property type="entry name" value="SNARE-like"/>
    <property type="match status" value="2"/>
</dbReference>
<dbReference type="EMBL" id="OU896708">
    <property type="protein sequence ID" value="CAG9819316.1"/>
    <property type="molecule type" value="Genomic_DNA"/>
</dbReference>
<keyword evidence="3 9" id="KW-0813">Transport</keyword>
<dbReference type="Gene3D" id="2.60.40.1170">
    <property type="entry name" value="Mu homology domain, subdomain B"/>
    <property type="match status" value="2"/>
</dbReference>
<dbReference type="InterPro" id="IPR036168">
    <property type="entry name" value="AP2_Mu_C_sf"/>
</dbReference>
<dbReference type="InterPro" id="IPR050431">
    <property type="entry name" value="Adaptor_comp_med_subunit"/>
</dbReference>
<dbReference type="InterPro" id="IPR043532">
    <property type="entry name" value="AP2_Mu_N"/>
</dbReference>
<dbReference type="InterPro" id="IPR011012">
    <property type="entry name" value="Longin-like_dom_sf"/>
</dbReference>
<dbReference type="Proteomes" id="UP001153737">
    <property type="component" value="Chromosome 2"/>
</dbReference>
<dbReference type="GO" id="GO:0008289">
    <property type="term" value="F:lipid binding"/>
    <property type="evidence" value="ECO:0007669"/>
    <property type="project" value="UniProtKB-KW"/>
</dbReference>
<evidence type="ECO:0000256" key="7">
    <source>
        <dbReference type="ARBA" id="ARBA00023136"/>
    </source>
</evidence>
<keyword evidence="4" id="KW-1003">Cell membrane</keyword>
<feature type="binding site" evidence="10">
    <location>
        <position position="391"/>
    </location>
    <ligand>
        <name>a 1,2-diacyl-sn-glycero-3-phospho-(1D-myo-inositol-3,4,5-trisphosphate)</name>
        <dbReference type="ChEBI" id="CHEBI:57836"/>
    </ligand>
</feature>
<evidence type="ECO:0000256" key="3">
    <source>
        <dbReference type="ARBA" id="ARBA00022448"/>
    </source>
</evidence>
<accession>A0A9N9X555</accession>
<dbReference type="InterPro" id="IPR001392">
    <property type="entry name" value="Clathrin_mu"/>
</dbReference>
<dbReference type="AlphaFoldDB" id="A0A9N9X555"/>
<feature type="binding site" evidence="10">
    <location>
        <position position="378"/>
    </location>
    <ligand>
        <name>a 1,2-diacyl-sn-glycero-3-phospho-(1D-myo-inositol-3,4,5-trisphosphate)</name>
        <dbReference type="ChEBI" id="CHEBI:57836"/>
    </ligand>
</feature>
<evidence type="ECO:0000256" key="9">
    <source>
        <dbReference type="PIRNR" id="PIRNR005992"/>
    </source>
</evidence>
<organism evidence="12 13">
    <name type="scientific">Phaedon cochleariae</name>
    <name type="common">Mustard beetle</name>
    <dbReference type="NCBI Taxonomy" id="80249"/>
    <lineage>
        <taxon>Eukaryota</taxon>
        <taxon>Metazoa</taxon>
        <taxon>Ecdysozoa</taxon>
        <taxon>Arthropoda</taxon>
        <taxon>Hexapoda</taxon>
        <taxon>Insecta</taxon>
        <taxon>Pterygota</taxon>
        <taxon>Neoptera</taxon>
        <taxon>Endopterygota</taxon>
        <taxon>Coleoptera</taxon>
        <taxon>Polyphaga</taxon>
        <taxon>Cucujiformia</taxon>
        <taxon>Chrysomeloidea</taxon>
        <taxon>Chrysomelidae</taxon>
        <taxon>Chrysomelinae</taxon>
        <taxon>Chrysomelini</taxon>
        <taxon>Phaedon</taxon>
    </lineage>
</organism>